<accession>A0ABS0DD60</accession>
<dbReference type="RefSeq" id="WP_195003290.1">
    <property type="nucleotide sequence ID" value="NZ_JADLQN010000003.1"/>
</dbReference>
<proteinExistence type="predicted"/>
<evidence type="ECO:0000313" key="3">
    <source>
        <dbReference type="Proteomes" id="UP000707731"/>
    </source>
</evidence>
<evidence type="ECO:0000313" key="2">
    <source>
        <dbReference type="EMBL" id="MBF6356412.1"/>
    </source>
</evidence>
<feature type="region of interest" description="Disordered" evidence="1">
    <location>
        <begin position="1"/>
        <end position="47"/>
    </location>
</feature>
<comment type="caution">
    <text evidence="2">The sequence shown here is derived from an EMBL/GenBank/DDBJ whole genome shotgun (WGS) entry which is preliminary data.</text>
</comment>
<dbReference type="EMBL" id="JADLQN010000003">
    <property type="protein sequence ID" value="MBF6356412.1"/>
    <property type="molecule type" value="Genomic_DNA"/>
</dbReference>
<name>A0ABS0DD60_9NOCA</name>
<keyword evidence="3" id="KW-1185">Reference proteome</keyword>
<evidence type="ECO:0000256" key="1">
    <source>
        <dbReference type="SAM" id="MobiDB-lite"/>
    </source>
</evidence>
<organism evidence="2 3">
    <name type="scientific">Nocardia higoensis</name>
    <dbReference type="NCBI Taxonomy" id="228599"/>
    <lineage>
        <taxon>Bacteria</taxon>
        <taxon>Bacillati</taxon>
        <taxon>Actinomycetota</taxon>
        <taxon>Actinomycetes</taxon>
        <taxon>Mycobacteriales</taxon>
        <taxon>Nocardiaceae</taxon>
        <taxon>Nocardia</taxon>
    </lineage>
</organism>
<feature type="compositionally biased region" description="Polar residues" evidence="1">
    <location>
        <begin position="1"/>
        <end position="11"/>
    </location>
</feature>
<gene>
    <name evidence="2" type="ORF">IU449_17985</name>
</gene>
<protein>
    <submittedName>
        <fullName evidence="2">Uncharacterized protein</fullName>
    </submittedName>
</protein>
<reference evidence="2 3" key="1">
    <citation type="submission" date="2020-10" db="EMBL/GenBank/DDBJ databases">
        <title>Identification of Nocardia species via Next-generation sequencing and recognition of intraspecies genetic diversity.</title>
        <authorList>
            <person name="Li P."/>
            <person name="Li P."/>
            <person name="Lu B."/>
        </authorList>
    </citation>
    <scope>NUCLEOTIDE SEQUENCE [LARGE SCALE GENOMIC DNA]</scope>
    <source>
        <strain evidence="2 3">BJ06-0143</strain>
    </source>
</reference>
<sequence length="47" mass="4894">MTSPENTSANPEPTEATAGKNPDVELIGYSVPPADDPDNPEEGPRGE</sequence>
<dbReference type="Proteomes" id="UP000707731">
    <property type="component" value="Unassembled WGS sequence"/>
</dbReference>